<dbReference type="Pfam" id="PF05433">
    <property type="entry name" value="Rick_17kDa_Anti"/>
    <property type="match status" value="1"/>
</dbReference>
<evidence type="ECO:0000256" key="2">
    <source>
        <dbReference type="ARBA" id="ARBA00023136"/>
    </source>
</evidence>
<dbReference type="InterPro" id="IPR008816">
    <property type="entry name" value="Gly_zipper_2TM_dom"/>
</dbReference>
<evidence type="ECO:0000259" key="4">
    <source>
        <dbReference type="Pfam" id="PF05433"/>
    </source>
</evidence>
<dbReference type="Proteomes" id="UP000050836">
    <property type="component" value="Unassembled WGS sequence"/>
</dbReference>
<evidence type="ECO:0000313" key="5">
    <source>
        <dbReference type="EMBL" id="KRG41905.1"/>
    </source>
</evidence>
<reference evidence="5 6" key="1">
    <citation type="submission" date="2015-10" db="EMBL/GenBank/DDBJ databases">
        <title>Genome sequencing and analysis of members of genus Stenotrophomonas.</title>
        <authorList>
            <person name="Patil P.P."/>
            <person name="Midha S."/>
            <person name="Patil P.B."/>
        </authorList>
    </citation>
    <scope>NUCLEOTIDE SEQUENCE [LARGE SCALE GENOMIC DNA]</scope>
    <source>
        <strain evidence="5 6">JCM 9942</strain>
    </source>
</reference>
<dbReference type="RefSeq" id="WP_054658921.1">
    <property type="nucleotide sequence ID" value="NZ_BAZI01000119.1"/>
</dbReference>
<evidence type="ECO:0000256" key="3">
    <source>
        <dbReference type="SAM" id="SignalP"/>
    </source>
</evidence>
<dbReference type="OrthoDB" id="5986703at2"/>
<dbReference type="GO" id="GO:0019867">
    <property type="term" value="C:outer membrane"/>
    <property type="evidence" value="ECO:0007669"/>
    <property type="project" value="InterPro"/>
</dbReference>
<sequence>MRIVSFPLAATLLAAGMLVASGAHAQTYGPRDEGRRFDDGSRVVCHDVEVANNARDQNRVAGTATGAVIGGLLGNQVGKGNGRKLATVGGAVAGGLVGRNVQGRNQERNGQRVVQTRCERVYR</sequence>
<comment type="subcellular location">
    <subcellularLocation>
        <location evidence="1">Membrane</location>
    </subcellularLocation>
</comment>
<keyword evidence="2" id="KW-0472">Membrane</keyword>
<feature type="domain" description="Glycine zipper 2TM" evidence="4">
    <location>
        <begin position="61"/>
        <end position="102"/>
    </location>
</feature>
<keyword evidence="3" id="KW-0732">Signal</keyword>
<accession>A0A0R0ALC5</accession>
<gene>
    <name evidence="5" type="ORF">ARC78_10615</name>
</gene>
<evidence type="ECO:0000313" key="6">
    <source>
        <dbReference type="Proteomes" id="UP000050836"/>
    </source>
</evidence>
<feature type="chain" id="PRO_5006390947" description="Glycine zipper 2TM domain-containing protein" evidence="3">
    <location>
        <begin position="26"/>
        <end position="123"/>
    </location>
</feature>
<dbReference type="AlphaFoldDB" id="A0A0R0ALC5"/>
<protein>
    <recommendedName>
        <fullName evidence="4">Glycine zipper 2TM domain-containing protein</fullName>
    </recommendedName>
</protein>
<dbReference type="EMBL" id="LLXS01000022">
    <property type="protein sequence ID" value="KRG41905.1"/>
    <property type="molecule type" value="Genomic_DNA"/>
</dbReference>
<dbReference type="PANTHER" id="PTHR35603">
    <property type="match status" value="1"/>
</dbReference>
<evidence type="ECO:0000256" key="1">
    <source>
        <dbReference type="ARBA" id="ARBA00004370"/>
    </source>
</evidence>
<proteinExistence type="predicted"/>
<dbReference type="PANTHER" id="PTHR35603:SF2">
    <property type="entry name" value="OUTER MEMBRANE LIPOPROTEIN"/>
    <property type="match status" value="1"/>
</dbReference>
<keyword evidence="6" id="KW-1185">Reference proteome</keyword>
<comment type="caution">
    <text evidence="5">The sequence shown here is derived from an EMBL/GenBank/DDBJ whole genome shotgun (WGS) entry which is preliminary data.</text>
</comment>
<organism evidence="5 6">
    <name type="scientific">Stenotrophomonas pictorum JCM 9942</name>
    <dbReference type="NCBI Taxonomy" id="1236960"/>
    <lineage>
        <taxon>Bacteria</taxon>
        <taxon>Pseudomonadati</taxon>
        <taxon>Pseudomonadota</taxon>
        <taxon>Gammaproteobacteria</taxon>
        <taxon>Lysobacterales</taxon>
        <taxon>Lysobacteraceae</taxon>
        <taxon>Stenotrophomonas</taxon>
    </lineage>
</organism>
<dbReference type="InterPro" id="IPR051407">
    <property type="entry name" value="Bact_OM_lipoprot/Surf_antigen"/>
</dbReference>
<feature type="signal peptide" evidence="3">
    <location>
        <begin position="1"/>
        <end position="25"/>
    </location>
</feature>
<name>A0A0R0ALC5_9GAMM</name>